<dbReference type="EMBL" id="QGNW01001183">
    <property type="protein sequence ID" value="RVW51389.1"/>
    <property type="molecule type" value="Genomic_DNA"/>
</dbReference>
<feature type="domain" description="F-box/LRR-repeat protein 15-like leucin rich repeat" evidence="1">
    <location>
        <begin position="257"/>
        <end position="412"/>
    </location>
</feature>
<protein>
    <submittedName>
        <fullName evidence="2">F-box/LRR-repeat protein 4</fullName>
    </submittedName>
</protein>
<dbReference type="Pfam" id="PF13516">
    <property type="entry name" value="LRR_6"/>
    <property type="match status" value="2"/>
</dbReference>
<sequence length="516" mass="56162">MAGVEEASGVCINEALTDDELRAVLAKLQSDKDKEVFGLVCKRWLHLQSTERKKLCARAGPLMLRKMAARFSRLVELDLSQSISRSFYPGVTDSDLKVIADGFGCLRVLGLQHCRGLRKLLPFGKEGILSNCYRETASWKCTFITKVIMAVLYMPDAPKPNLLVSHLGNPGYMGLITETVGIKEAHLDEDLRSHDGGLKRVHLMVLSRILLVLIADEAGITDVGLMAIGRNLSHLQSLDVSYCRKLTDKGLSAIAESCCDLRSLHLAGCRSVNDKVLEALSKNCHNLEELGLQGCTYITDSGLTFLVKGCQRMKFLDINKCSNISDIGVCSVSISCSCSLKTLKLLDCYKVGDESVLSLAQFCKNLETLIIGGCRDISDESVKSLAIAACSHSLKNLRMDWCLNISDLSLNCIFCNCRNLEALDIGCCEEVTDAAFQGLNKGGSKLGLKVLKVSNCPKITVAGIGLLLDSCNSLEYLDVRSCPHVTEAGCDQAGLQFPECCKVNFLGSLSEPDVLV</sequence>
<organism evidence="2 3">
    <name type="scientific">Vitis vinifera</name>
    <name type="common">Grape</name>
    <dbReference type="NCBI Taxonomy" id="29760"/>
    <lineage>
        <taxon>Eukaryota</taxon>
        <taxon>Viridiplantae</taxon>
        <taxon>Streptophyta</taxon>
        <taxon>Embryophyta</taxon>
        <taxon>Tracheophyta</taxon>
        <taxon>Spermatophyta</taxon>
        <taxon>Magnoliopsida</taxon>
        <taxon>eudicotyledons</taxon>
        <taxon>Gunneridae</taxon>
        <taxon>Pentapetalae</taxon>
        <taxon>rosids</taxon>
        <taxon>Vitales</taxon>
        <taxon>Vitaceae</taxon>
        <taxon>Viteae</taxon>
        <taxon>Vitis</taxon>
    </lineage>
</organism>
<dbReference type="Pfam" id="PF25372">
    <property type="entry name" value="DUF7885"/>
    <property type="match status" value="1"/>
</dbReference>
<dbReference type="InterPro" id="IPR057207">
    <property type="entry name" value="FBXL15_LRR"/>
</dbReference>
<gene>
    <name evidence="2" type="primary">FBL4_3</name>
    <name evidence="2" type="ORF">CK203_094747</name>
</gene>
<name>A0A438EUL4_VITVI</name>
<dbReference type="SUPFAM" id="SSF52047">
    <property type="entry name" value="RNI-like"/>
    <property type="match status" value="1"/>
</dbReference>
<evidence type="ECO:0000313" key="2">
    <source>
        <dbReference type="EMBL" id="RVW51389.1"/>
    </source>
</evidence>
<dbReference type="PANTHER" id="PTHR13318">
    <property type="entry name" value="PARTNER OF PAIRED, ISOFORM B-RELATED"/>
    <property type="match status" value="1"/>
</dbReference>
<dbReference type="InterPro" id="IPR032675">
    <property type="entry name" value="LRR_dom_sf"/>
</dbReference>
<proteinExistence type="predicted"/>
<comment type="caution">
    <text evidence="2">The sequence shown here is derived from an EMBL/GenBank/DDBJ whole genome shotgun (WGS) entry which is preliminary data.</text>
</comment>
<evidence type="ECO:0000313" key="3">
    <source>
        <dbReference type="Proteomes" id="UP000288805"/>
    </source>
</evidence>
<evidence type="ECO:0000259" key="1">
    <source>
        <dbReference type="Pfam" id="PF25372"/>
    </source>
</evidence>
<dbReference type="Proteomes" id="UP000288805">
    <property type="component" value="Unassembled WGS sequence"/>
</dbReference>
<dbReference type="SMART" id="SM00367">
    <property type="entry name" value="LRR_CC"/>
    <property type="match status" value="10"/>
</dbReference>
<dbReference type="InterPro" id="IPR001611">
    <property type="entry name" value="Leu-rich_rpt"/>
</dbReference>
<dbReference type="InterPro" id="IPR006553">
    <property type="entry name" value="Leu-rich_rpt_Cys-con_subtyp"/>
</dbReference>
<dbReference type="PANTHER" id="PTHR13318:SF75">
    <property type="entry name" value="COI1 F-BOX DOMAIN-CONTAINING PROTEIN"/>
    <property type="match status" value="1"/>
</dbReference>
<dbReference type="AlphaFoldDB" id="A0A438EUL4"/>
<accession>A0A438EUL4</accession>
<dbReference type="Gene3D" id="3.80.10.10">
    <property type="entry name" value="Ribonuclease Inhibitor"/>
    <property type="match status" value="3"/>
</dbReference>
<reference evidence="2 3" key="1">
    <citation type="journal article" date="2018" name="PLoS Genet.">
        <title>Population sequencing reveals clonal diversity and ancestral inbreeding in the grapevine cultivar Chardonnay.</title>
        <authorList>
            <person name="Roach M.J."/>
            <person name="Johnson D.L."/>
            <person name="Bohlmann J."/>
            <person name="van Vuuren H.J."/>
            <person name="Jones S.J."/>
            <person name="Pretorius I.S."/>
            <person name="Schmidt S.A."/>
            <person name="Borneman A.R."/>
        </authorList>
    </citation>
    <scope>NUCLEOTIDE SEQUENCE [LARGE SCALE GENOMIC DNA]</scope>
    <source>
        <strain evidence="3">cv. Chardonnay</strain>
        <tissue evidence="2">Leaf</tissue>
    </source>
</reference>
<dbReference type="OrthoDB" id="550575at2759"/>